<name>A0A538TKC7_UNCEI</name>
<dbReference type="InterPro" id="IPR003780">
    <property type="entry name" value="COX15/CtaA_fam"/>
</dbReference>
<comment type="subcellular location">
    <subcellularLocation>
        <location evidence="1">Membrane</location>
        <topology evidence="1">Multi-pass membrane protein</topology>
    </subcellularLocation>
</comment>
<dbReference type="InterPro" id="IPR050450">
    <property type="entry name" value="COX15/CtaA_HemeA_synthase"/>
</dbReference>
<comment type="pathway">
    <text evidence="11">Porphyrin-containing compound metabolism.</text>
</comment>
<dbReference type="PANTHER" id="PTHR35457">
    <property type="entry name" value="HEME A SYNTHASE"/>
    <property type="match status" value="1"/>
</dbReference>
<evidence type="ECO:0000313" key="15">
    <source>
        <dbReference type="Proteomes" id="UP000317366"/>
    </source>
</evidence>
<keyword evidence="2" id="KW-1003">Cell membrane</keyword>
<sequence length="297" mass="31369">MPANQNRLPSFFVVTLGLVFVLVVWGGIVRLSGSGLAIPDWPLAHGSVLPKPETRVMIEYIHRVLAMTVGLCTVGLAVSVYASPRYRAPLGGMMAVALVTLAVQIVMGGRVVLEELRVQRVVAHLLLAFFFFAILLRMTLRAQDLDRGPGGEVAVRGTRGLRAWTHAAAGLVFLQAGLGGWVSASGAGLACPDFPTCQGSWFPRMEGLVGIHYAHRLGAYVVLAAVLGLLIRAASAPLPPRARWPLRLAGVLVALQIVLGIGNVVLGLPLAVSAGHLATALALFGTLLVANHELARL</sequence>
<evidence type="ECO:0000256" key="5">
    <source>
        <dbReference type="ARBA" id="ARBA00022989"/>
    </source>
</evidence>
<dbReference type="GO" id="GO:0046872">
    <property type="term" value="F:metal ion binding"/>
    <property type="evidence" value="ECO:0007669"/>
    <property type="project" value="UniProtKB-KW"/>
</dbReference>
<dbReference type="Proteomes" id="UP000319829">
    <property type="component" value="Unassembled WGS sequence"/>
</dbReference>
<feature type="transmembrane region" description="Helical" evidence="12">
    <location>
        <begin position="90"/>
        <end position="109"/>
    </location>
</feature>
<feature type="transmembrane region" description="Helical" evidence="12">
    <location>
        <begin position="121"/>
        <end position="140"/>
    </location>
</feature>
<dbReference type="AlphaFoldDB" id="A0A538TKC7"/>
<dbReference type="EMBL" id="VBOX01000047">
    <property type="protein sequence ID" value="TMQ64074.1"/>
    <property type="molecule type" value="Genomic_DNA"/>
</dbReference>
<evidence type="ECO:0000256" key="2">
    <source>
        <dbReference type="ARBA" id="ARBA00022475"/>
    </source>
</evidence>
<evidence type="ECO:0000313" key="13">
    <source>
        <dbReference type="EMBL" id="TMQ52515.1"/>
    </source>
</evidence>
<reference evidence="15 16" key="1">
    <citation type="journal article" date="2019" name="Nat. Microbiol.">
        <title>Mediterranean grassland soil C-N compound turnover is dependent on rainfall and depth, and is mediated by genomically divergent microorganisms.</title>
        <authorList>
            <person name="Diamond S."/>
            <person name="Andeer P.F."/>
            <person name="Li Z."/>
            <person name="Crits-Christoph A."/>
            <person name="Burstein D."/>
            <person name="Anantharaman K."/>
            <person name="Lane K.R."/>
            <person name="Thomas B.C."/>
            <person name="Pan C."/>
            <person name="Northen T.R."/>
            <person name="Banfield J.F."/>
        </authorList>
    </citation>
    <scope>NUCLEOTIDE SEQUENCE [LARGE SCALE GENOMIC DNA]</scope>
    <source>
        <strain evidence="13">WS_4</strain>
        <strain evidence="14">WS_7</strain>
    </source>
</reference>
<keyword evidence="8" id="KW-0350">Heme biosynthesis</keyword>
<organism evidence="14 15">
    <name type="scientific">Eiseniibacteriota bacterium</name>
    <dbReference type="NCBI Taxonomy" id="2212470"/>
    <lineage>
        <taxon>Bacteria</taxon>
        <taxon>Candidatus Eiseniibacteriota</taxon>
    </lineage>
</organism>
<keyword evidence="6" id="KW-0560">Oxidoreductase</keyword>
<keyword evidence="3 12" id="KW-0812">Transmembrane</keyword>
<dbReference type="Proteomes" id="UP000317366">
    <property type="component" value="Unassembled WGS sequence"/>
</dbReference>
<protein>
    <submittedName>
        <fullName evidence="14">Heme A synthase</fullName>
    </submittedName>
</protein>
<dbReference type="EMBL" id="VBOU01000097">
    <property type="protein sequence ID" value="TMQ52515.1"/>
    <property type="molecule type" value="Genomic_DNA"/>
</dbReference>
<evidence type="ECO:0000256" key="3">
    <source>
        <dbReference type="ARBA" id="ARBA00022692"/>
    </source>
</evidence>
<dbReference type="PANTHER" id="PTHR35457:SF1">
    <property type="entry name" value="HEME A SYNTHASE"/>
    <property type="match status" value="1"/>
</dbReference>
<evidence type="ECO:0000256" key="7">
    <source>
        <dbReference type="ARBA" id="ARBA00023004"/>
    </source>
</evidence>
<feature type="transmembrane region" description="Helical" evidence="12">
    <location>
        <begin position="246"/>
        <end position="266"/>
    </location>
</feature>
<feature type="transmembrane region" description="Helical" evidence="12">
    <location>
        <begin position="60"/>
        <end position="83"/>
    </location>
</feature>
<keyword evidence="5 12" id="KW-1133">Transmembrane helix</keyword>
<feature type="transmembrane region" description="Helical" evidence="12">
    <location>
        <begin position="161"/>
        <end position="182"/>
    </location>
</feature>
<dbReference type="Pfam" id="PF02628">
    <property type="entry name" value="COX15-CtaA"/>
    <property type="match status" value="2"/>
</dbReference>
<evidence type="ECO:0000256" key="12">
    <source>
        <dbReference type="SAM" id="Phobius"/>
    </source>
</evidence>
<gene>
    <name evidence="13" type="ORF">E6K74_12075</name>
    <name evidence="14" type="ORF">E6K77_04315</name>
</gene>
<comment type="caution">
    <text evidence="14">The sequence shown here is derived from an EMBL/GenBank/DDBJ whole genome shotgun (WGS) entry which is preliminary data.</text>
</comment>
<evidence type="ECO:0000256" key="6">
    <source>
        <dbReference type="ARBA" id="ARBA00023002"/>
    </source>
</evidence>
<feature type="transmembrane region" description="Helical" evidence="12">
    <location>
        <begin position="213"/>
        <end position="234"/>
    </location>
</feature>
<evidence type="ECO:0000256" key="9">
    <source>
        <dbReference type="ARBA" id="ARBA00023136"/>
    </source>
</evidence>
<keyword evidence="7" id="KW-0408">Iron</keyword>
<evidence type="ECO:0000256" key="4">
    <source>
        <dbReference type="ARBA" id="ARBA00022723"/>
    </source>
</evidence>
<dbReference type="GO" id="GO:0006784">
    <property type="term" value="P:heme A biosynthetic process"/>
    <property type="evidence" value="ECO:0007669"/>
    <property type="project" value="InterPro"/>
</dbReference>
<evidence type="ECO:0000256" key="11">
    <source>
        <dbReference type="ARBA" id="ARBA00023444"/>
    </source>
</evidence>
<dbReference type="GO" id="GO:0016491">
    <property type="term" value="F:oxidoreductase activity"/>
    <property type="evidence" value="ECO:0007669"/>
    <property type="project" value="UniProtKB-KW"/>
</dbReference>
<feature type="transmembrane region" description="Helical" evidence="12">
    <location>
        <begin position="272"/>
        <end position="290"/>
    </location>
</feature>
<evidence type="ECO:0000256" key="10">
    <source>
        <dbReference type="ARBA" id="ARBA00023157"/>
    </source>
</evidence>
<dbReference type="GO" id="GO:0016020">
    <property type="term" value="C:membrane"/>
    <property type="evidence" value="ECO:0007669"/>
    <property type="project" value="UniProtKB-SubCell"/>
</dbReference>
<keyword evidence="4" id="KW-0479">Metal-binding</keyword>
<evidence type="ECO:0000313" key="16">
    <source>
        <dbReference type="Proteomes" id="UP000319829"/>
    </source>
</evidence>
<evidence type="ECO:0000256" key="8">
    <source>
        <dbReference type="ARBA" id="ARBA00023133"/>
    </source>
</evidence>
<evidence type="ECO:0000313" key="14">
    <source>
        <dbReference type="EMBL" id="TMQ64074.1"/>
    </source>
</evidence>
<accession>A0A538TKC7</accession>
<feature type="transmembrane region" description="Helical" evidence="12">
    <location>
        <begin position="12"/>
        <end position="33"/>
    </location>
</feature>
<proteinExistence type="predicted"/>
<keyword evidence="9 12" id="KW-0472">Membrane</keyword>
<keyword evidence="10" id="KW-1015">Disulfide bond</keyword>
<evidence type="ECO:0000256" key="1">
    <source>
        <dbReference type="ARBA" id="ARBA00004141"/>
    </source>
</evidence>